<dbReference type="OrthoDB" id="3235126at2"/>
<sequence>MVRFWLLLLLLLQACDFTAPHESESWKNPDLRLLHISVSDRVYDNLFSTSYTNEWRRGTIKYSSLRDTAVPYCESPDVLIRRQGNDARRLPKPSFTIKTSSGSRYALSAQFHDHSFVRELTAHHFFRAAGMETHYVEPVVVLINNTPMGLYLIREQIRDEYFSVRNRPLLSRYRIELGGWLTHTTGLHPAQSFSKKYPSRCMEYDDLSALLSEIDSGISPEERDNSLVNLSNFIDYYAVTQLIDNSDGIRNNFSLARCAVSKKFEIVPWDLDRTFFGTHDTIPRFSNGAFEQFDTIPEFAHLLEKRRREIFDRQESALFLDSLETILKQAHREDPYLRAIDANLTEEISQVRHFISTMEKTILQP</sequence>
<evidence type="ECO:0000313" key="3">
    <source>
        <dbReference type="Proteomes" id="UP000017148"/>
    </source>
</evidence>
<dbReference type="PANTHER" id="PTHR40050:SF1">
    <property type="entry name" value="INNER SPORE COAT PROTEIN H"/>
    <property type="match status" value="1"/>
</dbReference>
<organism evidence="2 3">
    <name type="scientific">Chitinivibrio alkaliphilus ACht1</name>
    <dbReference type="NCBI Taxonomy" id="1313304"/>
    <lineage>
        <taxon>Bacteria</taxon>
        <taxon>Pseudomonadati</taxon>
        <taxon>Fibrobacterota</taxon>
        <taxon>Chitinivibrionia</taxon>
        <taxon>Chitinivibrionales</taxon>
        <taxon>Chitinivibrionaceae</taxon>
        <taxon>Chitinivibrio</taxon>
    </lineage>
</organism>
<dbReference type="InterPro" id="IPR014867">
    <property type="entry name" value="Spore_coat_CotH_CotH2/3/7"/>
</dbReference>
<keyword evidence="1" id="KW-0732">Signal</keyword>
<evidence type="ECO:0000313" key="2">
    <source>
        <dbReference type="EMBL" id="ERP30707.1"/>
    </source>
</evidence>
<proteinExistence type="predicted"/>
<keyword evidence="3" id="KW-1185">Reference proteome</keyword>
<dbReference type="STRING" id="1313304.CALK_2470"/>
<dbReference type="EMBL" id="ASJR01000039">
    <property type="protein sequence ID" value="ERP30707.1"/>
    <property type="molecule type" value="Genomic_DNA"/>
</dbReference>
<dbReference type="RefSeq" id="WP_022637805.1">
    <property type="nucleotide sequence ID" value="NZ_ASJR01000039.1"/>
</dbReference>
<accession>U7D6J3</accession>
<gene>
    <name evidence="2" type="ORF">CALK_2470</name>
</gene>
<protein>
    <recommendedName>
        <fullName evidence="4">Spore coat protein CotH</fullName>
    </recommendedName>
</protein>
<reference evidence="2 3" key="1">
    <citation type="journal article" date="2013" name="Environ. Microbiol.">
        <title>Genome analysis of Chitinivibrio alkaliphilus gen. nov., sp. nov., a novel extremely haloalkaliphilic anaerobic chitinolytic bacterium from the candidate phylum Termite Group 3.</title>
        <authorList>
            <person name="Sorokin D.Y."/>
            <person name="Gumerov V.M."/>
            <person name="Rakitin A.L."/>
            <person name="Beletsky A.V."/>
            <person name="Damste J.S."/>
            <person name="Muyzer G."/>
            <person name="Mardanov A.V."/>
            <person name="Ravin N.V."/>
        </authorList>
    </citation>
    <scope>NUCLEOTIDE SEQUENCE [LARGE SCALE GENOMIC DNA]</scope>
    <source>
        <strain evidence="2 3">ACht1</strain>
    </source>
</reference>
<dbReference type="Proteomes" id="UP000017148">
    <property type="component" value="Unassembled WGS sequence"/>
</dbReference>
<comment type="caution">
    <text evidence="2">The sequence shown here is derived from an EMBL/GenBank/DDBJ whole genome shotgun (WGS) entry which is preliminary data.</text>
</comment>
<dbReference type="eggNOG" id="COG5337">
    <property type="taxonomic scope" value="Bacteria"/>
</dbReference>
<dbReference type="Pfam" id="PF08757">
    <property type="entry name" value="CotH"/>
    <property type="match status" value="1"/>
</dbReference>
<dbReference type="AlphaFoldDB" id="U7D6J3"/>
<evidence type="ECO:0008006" key="4">
    <source>
        <dbReference type="Google" id="ProtNLM"/>
    </source>
</evidence>
<evidence type="ECO:0000256" key="1">
    <source>
        <dbReference type="SAM" id="SignalP"/>
    </source>
</evidence>
<name>U7D6J3_9BACT</name>
<dbReference type="PROSITE" id="PS51257">
    <property type="entry name" value="PROKAR_LIPOPROTEIN"/>
    <property type="match status" value="1"/>
</dbReference>
<feature type="chain" id="PRO_5004682228" description="Spore coat protein CotH" evidence="1">
    <location>
        <begin position="20"/>
        <end position="365"/>
    </location>
</feature>
<dbReference type="PANTHER" id="PTHR40050">
    <property type="entry name" value="INNER SPORE COAT PROTEIN H"/>
    <property type="match status" value="1"/>
</dbReference>
<feature type="signal peptide" evidence="1">
    <location>
        <begin position="1"/>
        <end position="19"/>
    </location>
</feature>